<dbReference type="eggNOG" id="ENOG5032NX8">
    <property type="taxonomic scope" value="Bacteria"/>
</dbReference>
<evidence type="ECO:0000313" key="1">
    <source>
        <dbReference type="EMBL" id="EFE87448.1"/>
    </source>
</evidence>
<sequence>MGEFLIPPFQMKIDINENKIFPLREKCKLLYDNRGESLCYYLPFDD</sequence>
<dbReference type="RefSeq" id="WP_005971567.1">
    <property type="nucleotide sequence ID" value="NZ_GG665893.1"/>
</dbReference>
<dbReference type="Proteomes" id="UP000003748">
    <property type="component" value="Unassembled WGS sequence"/>
</dbReference>
<protein>
    <submittedName>
        <fullName evidence="1">Uncharacterized protein</fullName>
    </submittedName>
</protein>
<dbReference type="STRING" id="546275.FUSPEROL_00590"/>
<organism evidence="1 2">
    <name type="scientific">Fusobacterium periodonticum ATCC 33693</name>
    <dbReference type="NCBI Taxonomy" id="546275"/>
    <lineage>
        <taxon>Bacteria</taxon>
        <taxon>Fusobacteriati</taxon>
        <taxon>Fusobacteriota</taxon>
        <taxon>Fusobacteriia</taxon>
        <taxon>Fusobacteriales</taxon>
        <taxon>Fusobacteriaceae</taxon>
        <taxon>Fusobacterium</taxon>
    </lineage>
</organism>
<dbReference type="GeneID" id="78420871"/>
<dbReference type="EMBL" id="ACJY01000037">
    <property type="protein sequence ID" value="EFE87448.1"/>
    <property type="molecule type" value="Genomic_DNA"/>
</dbReference>
<dbReference type="AlphaFoldDB" id="D4CT78"/>
<proteinExistence type="predicted"/>
<evidence type="ECO:0000313" key="2">
    <source>
        <dbReference type="Proteomes" id="UP000003748"/>
    </source>
</evidence>
<gene>
    <name evidence="1" type="ORF">FUSPEROL_00590</name>
</gene>
<name>D4CT78_9FUSO</name>
<comment type="caution">
    <text evidence="1">The sequence shown here is derived from an EMBL/GenBank/DDBJ whole genome shotgun (WGS) entry which is preliminary data.</text>
</comment>
<dbReference type="HOGENOM" id="CLU_3184066_0_0_0"/>
<reference evidence="1 2" key="1">
    <citation type="submission" date="2010-02" db="EMBL/GenBank/DDBJ databases">
        <authorList>
            <person name="Weinstock G."/>
            <person name="Sodergren E."/>
            <person name="Clifton S."/>
            <person name="Fulton L."/>
            <person name="Fulton B."/>
            <person name="Courtney L."/>
            <person name="Fronick C."/>
            <person name="Harrison M."/>
            <person name="Strong C."/>
            <person name="Farmer C."/>
            <person name="Delahaunty K."/>
            <person name="Markovic C."/>
            <person name="Hall O."/>
            <person name="Minx P."/>
            <person name="Tomlinson C."/>
            <person name="Mitreva M."/>
            <person name="Nelson J."/>
            <person name="Hou S."/>
            <person name="Wollam A."/>
            <person name="Pepin K.H."/>
            <person name="Johnson M."/>
            <person name="Bhonagiri V."/>
            <person name="Zhang X."/>
            <person name="Suruliraj S."/>
            <person name="Warren W."/>
            <person name="Chinwalla A."/>
            <person name="Mardis E.R."/>
            <person name="Wilson R.K."/>
        </authorList>
    </citation>
    <scope>NUCLEOTIDE SEQUENCE [LARGE SCALE GENOMIC DNA]</scope>
    <source>
        <strain evidence="1 2">ATCC 33693</strain>
    </source>
</reference>
<accession>D4CT78</accession>